<accession>A0A510UYR9</accession>
<dbReference type="InterPro" id="IPR037026">
    <property type="entry name" value="Vgr_OB-fold_dom_sf"/>
</dbReference>
<name>A0A510UYR9_9CELL</name>
<comment type="caution">
    <text evidence="2">The sequence shown here is derived from an EMBL/GenBank/DDBJ whole genome shotgun (WGS) entry which is preliminary data.</text>
</comment>
<dbReference type="NCBIfam" id="NF033848">
    <property type="entry name" value="VgrG_rel"/>
    <property type="match status" value="1"/>
</dbReference>
<dbReference type="OrthoDB" id="1907165at2"/>
<dbReference type="SUPFAM" id="SSF69255">
    <property type="entry name" value="gp5 N-terminal domain-like"/>
    <property type="match status" value="1"/>
</dbReference>
<protein>
    <submittedName>
        <fullName evidence="2">Type IV secretion protein Rhs</fullName>
    </submittedName>
</protein>
<gene>
    <name evidence="2" type="ORF">CXY01_03270</name>
</gene>
<sequence>MSPAATSVGARPVVKVGGAELSERIAAALRSTVVDTDADGPDSCRLVIDDPARQLLADSALDLAATLTITAGRVGENSGDTLFDGVVYAIGFDYDDRGGYTTVTAYDRSYGLYNGLHTTSFQNMTDGDIAQQIARDVGLTAGEVATTSVLHEHVSQVNETHIEFLERRGREVGCVVVVSGSTLHFRPPTPASEAPAPGAYDSADRLQLVPGKNLQRLTVRVTAAQQVSQVEVRGWDTSTKQALVATTDARTGTASLRDTPASVAGLFGSPRGVTVDLPLGQQAECDAVAAARAEHLGSTQVFAEGVADGDPHLVAGAAVSLGQTGGRFDGKVTLTRAKHVWDDRSYRTHFTASGSHDRSVLGLVRGAGRHRAGPGGLVVALVTNAADPESRCRVKVRFPWLDEDYETDWVRVLQLGAGADRGLQLLPEVDDEVLVGFEHGDSRRPYVLGGLYNGVDAPPKDDAVGSDGSVATRVWRSRSGHELLMSDKAGAETLELRTGDDKASVVLATSDGSIVITTEGDVKVDAKGNAEVTTQGDLKVEAQGSATIKGSSGLTLESSSTVTIKGSTIKLN</sequence>
<dbReference type="SUPFAM" id="SSF69349">
    <property type="entry name" value="Phage fibre proteins"/>
    <property type="match status" value="1"/>
</dbReference>
<reference evidence="2 3" key="1">
    <citation type="submission" date="2019-07" db="EMBL/GenBank/DDBJ databases">
        <title>Whole genome shotgun sequence of Cellulomonas xylanilytica NBRC 101102.</title>
        <authorList>
            <person name="Hosoyama A."/>
            <person name="Uohara A."/>
            <person name="Ohji S."/>
            <person name="Ichikawa N."/>
        </authorList>
    </citation>
    <scope>NUCLEOTIDE SEQUENCE [LARGE SCALE GENOMIC DNA]</scope>
    <source>
        <strain evidence="2 3">NBRC 101102</strain>
    </source>
</reference>
<feature type="domain" description="Gp5/Type VI secretion system Vgr protein OB-fold" evidence="1">
    <location>
        <begin position="379"/>
        <end position="452"/>
    </location>
</feature>
<dbReference type="Pfam" id="PF05954">
    <property type="entry name" value="Phage_GPD"/>
    <property type="match status" value="1"/>
</dbReference>
<organism evidence="2 3">
    <name type="scientific">Cellulomonas xylanilytica</name>
    <dbReference type="NCBI Taxonomy" id="233583"/>
    <lineage>
        <taxon>Bacteria</taxon>
        <taxon>Bacillati</taxon>
        <taxon>Actinomycetota</taxon>
        <taxon>Actinomycetes</taxon>
        <taxon>Micrococcales</taxon>
        <taxon>Cellulomonadaceae</taxon>
        <taxon>Cellulomonas</taxon>
    </lineage>
</organism>
<dbReference type="InterPro" id="IPR047702">
    <property type="entry name" value="VgrG-rel"/>
</dbReference>
<evidence type="ECO:0000313" key="2">
    <source>
        <dbReference type="EMBL" id="GEK19807.1"/>
    </source>
</evidence>
<dbReference type="AlphaFoldDB" id="A0A510UYR9"/>
<dbReference type="InterPro" id="IPR006531">
    <property type="entry name" value="Gp5/Vgr_OB"/>
</dbReference>
<dbReference type="EMBL" id="BJUB01000001">
    <property type="protein sequence ID" value="GEK19807.1"/>
    <property type="molecule type" value="Genomic_DNA"/>
</dbReference>
<dbReference type="SUPFAM" id="SSF69279">
    <property type="entry name" value="Phage tail proteins"/>
    <property type="match status" value="1"/>
</dbReference>
<dbReference type="RefSeq" id="WP_146925308.1">
    <property type="nucleotide sequence ID" value="NZ_BJUB01000001.1"/>
</dbReference>
<proteinExistence type="predicted"/>
<dbReference type="Pfam" id="PF04717">
    <property type="entry name" value="Phage_base_V"/>
    <property type="match status" value="1"/>
</dbReference>
<dbReference type="Proteomes" id="UP000321118">
    <property type="component" value="Unassembled WGS sequence"/>
</dbReference>
<dbReference type="Gene3D" id="2.40.50.230">
    <property type="entry name" value="Gp5 N-terminal domain"/>
    <property type="match status" value="1"/>
</dbReference>
<evidence type="ECO:0000313" key="3">
    <source>
        <dbReference type="Proteomes" id="UP000321118"/>
    </source>
</evidence>
<evidence type="ECO:0000259" key="1">
    <source>
        <dbReference type="Pfam" id="PF04717"/>
    </source>
</evidence>
<keyword evidence="3" id="KW-1185">Reference proteome</keyword>